<evidence type="ECO:0000256" key="1">
    <source>
        <dbReference type="ARBA" id="ARBA00004571"/>
    </source>
</evidence>
<dbReference type="PROSITE" id="PS52016">
    <property type="entry name" value="TONB_DEPENDENT_REC_3"/>
    <property type="match status" value="1"/>
</dbReference>
<dbReference type="EMBL" id="ATHO01000149">
    <property type="protein sequence ID" value="EQB01947.1"/>
    <property type="molecule type" value="Genomic_DNA"/>
</dbReference>
<name>T0GMN5_9SPHN</name>
<sequence length="939" mass="99304">MVRDRTIGWALLGSSALALLVSMPAAAQQAAAPQVSTEEASEPGGDIIVTGTRVVRDGYMAPTPTTVIGEAELNAKAPVNIADYVNQLPSLSGSVSPRAYTGAVSGGTIGINALNLRAIGSNRTLILLDGRRVAASTIAGLVDVNTIPQAMVKRVDIVTGGASANWGSDALSGVVNFVLDKDFTGIKGTVQGGVTDYGDDKNINLSLTAGTAFAGGRGHIQFSAEYAQNEGIDGIGDRKWYNGAKIISNPAYTATNGQPALIAAANVGFATATPGGIITSGPLRGTYFGEGGTPMQFNYGSVVSGNLMIGGDWRYADFGLSGDISPASTRQSYFGRVDYDLTDNVEIYAEASYNRATTSLLAFYQWGFGNVTIRPDNAFIPEALRSQVTGNFSMGSFYNDLGRTRATTRRSATRGVIGLRGDFDALGSNWTWDAYGQKTITRTYTDGRTSIMPRLAAATDSVYNDAGAIVCRSTLTDPTNGCVPFNIFGTGVNTQAARDYILGTTWARNRLTQEVFAATAQGEPFSTWAGPVSLALGVEHRREGVTGSNDPLSPARSYFVGNYLATTGKYNVTEGFVEAVVPLASEAPFAEKLDFNGAVRATNYSTSGFVTTWKAGLTWSPVSDITFRVTRSRDIRAPNLSELFQAGGAGTSAVADPFNGGALYTIVSISQGNPDLKPEKADTLGLGVVLQPSFIPGLAGSVDYYDIKIKDQIASIGSSAILEQCYQGLTAYCAGISRNAEGILTGIVNAPVNIASFHARGLDFEASYRRPMLGGNVSLRFLATRFLKSRTDNGITPATDLVGTNGTLVSARTSLPKWRYTGTATYAMDKFSLSLTARGFSAGYINSAFIECTSGCPTSTTANQTINDNSMPAAMYFDANITVKLMDGIETFLSVDNIANKDPYQMPYGPSIGANPISINPVLYDTMGRLFRAGVRFKL</sequence>
<comment type="caution">
    <text evidence="13">The sequence shown here is derived from an EMBL/GenBank/DDBJ whole genome shotgun (WGS) entry which is preliminary data.</text>
</comment>
<feature type="chain" id="PRO_5004575856" description="TonB-denpendent receptor" evidence="10">
    <location>
        <begin position="28"/>
        <end position="939"/>
    </location>
</feature>
<evidence type="ECO:0000256" key="9">
    <source>
        <dbReference type="RuleBase" id="RU003357"/>
    </source>
</evidence>
<dbReference type="Gene3D" id="2.40.170.20">
    <property type="entry name" value="TonB-dependent receptor, beta-barrel domain"/>
    <property type="match status" value="1"/>
</dbReference>
<dbReference type="InterPro" id="IPR012910">
    <property type="entry name" value="Plug_dom"/>
</dbReference>
<accession>T0GMN5</accession>
<keyword evidence="6 8" id="KW-0472">Membrane</keyword>
<evidence type="ECO:0000256" key="7">
    <source>
        <dbReference type="ARBA" id="ARBA00023237"/>
    </source>
</evidence>
<keyword evidence="10" id="KW-0732">Signal</keyword>
<keyword evidence="4 8" id="KW-0812">Transmembrane</keyword>
<evidence type="ECO:0000256" key="2">
    <source>
        <dbReference type="ARBA" id="ARBA00022448"/>
    </source>
</evidence>
<keyword evidence="2 8" id="KW-0813">Transport</keyword>
<dbReference type="InterPro" id="IPR037066">
    <property type="entry name" value="Plug_dom_sf"/>
</dbReference>
<dbReference type="PANTHER" id="PTHR47234">
    <property type="match status" value="1"/>
</dbReference>
<dbReference type="InterPro" id="IPR000531">
    <property type="entry name" value="Beta-barrel_TonB"/>
</dbReference>
<protein>
    <recommendedName>
        <fullName evidence="15">TonB-denpendent receptor</fullName>
    </recommendedName>
</protein>
<reference evidence="13 14" key="1">
    <citation type="journal article" date="2013" name="Genome Announc.">
        <title>Draft Genome Sequence of Sphingobium quisquiliarum Strain P25T, a Novel Hexachlorocyclohexane (HCH)-Degrading Bacterium Isolated from an HCH Dumpsite.</title>
        <authorList>
            <person name="Kumar Singh A."/>
            <person name="Sangwan N."/>
            <person name="Sharma A."/>
            <person name="Gupta V."/>
            <person name="Khurana J.P."/>
            <person name="Lal R."/>
        </authorList>
    </citation>
    <scope>NUCLEOTIDE SEQUENCE [LARGE SCALE GENOMIC DNA]</scope>
    <source>
        <strain evidence="13 14">P25</strain>
    </source>
</reference>
<evidence type="ECO:0000256" key="8">
    <source>
        <dbReference type="PROSITE-ProRule" id="PRU01360"/>
    </source>
</evidence>
<dbReference type="Pfam" id="PF07715">
    <property type="entry name" value="Plug"/>
    <property type="match status" value="1"/>
</dbReference>
<dbReference type="PATRIC" id="fig|1329909.3.peg.3306"/>
<evidence type="ECO:0000259" key="11">
    <source>
        <dbReference type="Pfam" id="PF00593"/>
    </source>
</evidence>
<keyword evidence="7 8" id="KW-0998">Cell outer membrane</keyword>
<proteinExistence type="inferred from homology"/>
<dbReference type="Gene3D" id="2.170.130.10">
    <property type="entry name" value="TonB-dependent receptor, plug domain"/>
    <property type="match status" value="1"/>
</dbReference>
<dbReference type="InterPro" id="IPR036942">
    <property type="entry name" value="Beta-barrel_TonB_sf"/>
</dbReference>
<evidence type="ECO:0000256" key="6">
    <source>
        <dbReference type="ARBA" id="ARBA00023136"/>
    </source>
</evidence>
<dbReference type="PANTHER" id="PTHR47234:SF3">
    <property type="entry name" value="SECRETIN_TONB SHORT N-TERMINAL DOMAIN-CONTAINING PROTEIN"/>
    <property type="match status" value="1"/>
</dbReference>
<dbReference type="AlphaFoldDB" id="T0GMN5"/>
<evidence type="ECO:0000259" key="12">
    <source>
        <dbReference type="Pfam" id="PF07715"/>
    </source>
</evidence>
<keyword evidence="5 9" id="KW-0798">TonB box</keyword>
<keyword evidence="14" id="KW-1185">Reference proteome</keyword>
<evidence type="ECO:0008006" key="15">
    <source>
        <dbReference type="Google" id="ProtNLM"/>
    </source>
</evidence>
<dbReference type="Pfam" id="PF00593">
    <property type="entry name" value="TonB_dep_Rec_b-barrel"/>
    <property type="match status" value="1"/>
</dbReference>
<feature type="domain" description="TonB-dependent receptor-like beta-barrel" evidence="11">
    <location>
        <begin position="389"/>
        <end position="898"/>
    </location>
</feature>
<organism evidence="13 14">
    <name type="scientific">Sphingobium quisquiliarum P25</name>
    <dbReference type="NCBI Taxonomy" id="1329909"/>
    <lineage>
        <taxon>Bacteria</taxon>
        <taxon>Pseudomonadati</taxon>
        <taxon>Pseudomonadota</taxon>
        <taxon>Alphaproteobacteria</taxon>
        <taxon>Sphingomonadales</taxon>
        <taxon>Sphingomonadaceae</taxon>
        <taxon>Sphingobium</taxon>
    </lineage>
</organism>
<feature type="domain" description="TonB-dependent receptor plug" evidence="12">
    <location>
        <begin position="61"/>
        <end position="174"/>
    </location>
</feature>
<evidence type="ECO:0000313" key="14">
    <source>
        <dbReference type="Proteomes" id="UP000015525"/>
    </source>
</evidence>
<dbReference type="InterPro" id="IPR039426">
    <property type="entry name" value="TonB-dep_rcpt-like"/>
</dbReference>
<feature type="signal peptide" evidence="10">
    <location>
        <begin position="1"/>
        <end position="27"/>
    </location>
</feature>
<evidence type="ECO:0000256" key="10">
    <source>
        <dbReference type="SAM" id="SignalP"/>
    </source>
</evidence>
<gene>
    <name evidence="13" type="ORF">L288_17145</name>
</gene>
<dbReference type="GO" id="GO:0009279">
    <property type="term" value="C:cell outer membrane"/>
    <property type="evidence" value="ECO:0007669"/>
    <property type="project" value="UniProtKB-SubCell"/>
</dbReference>
<dbReference type="SUPFAM" id="SSF56935">
    <property type="entry name" value="Porins"/>
    <property type="match status" value="1"/>
</dbReference>
<evidence type="ECO:0000256" key="3">
    <source>
        <dbReference type="ARBA" id="ARBA00022452"/>
    </source>
</evidence>
<comment type="similarity">
    <text evidence="8 9">Belongs to the TonB-dependent receptor family.</text>
</comment>
<dbReference type="Proteomes" id="UP000015525">
    <property type="component" value="Unassembled WGS sequence"/>
</dbReference>
<keyword evidence="3 8" id="KW-1134">Transmembrane beta strand</keyword>
<comment type="subcellular location">
    <subcellularLocation>
        <location evidence="1 8">Cell outer membrane</location>
        <topology evidence="1 8">Multi-pass membrane protein</topology>
    </subcellularLocation>
</comment>
<evidence type="ECO:0000313" key="13">
    <source>
        <dbReference type="EMBL" id="EQB01947.1"/>
    </source>
</evidence>
<evidence type="ECO:0000256" key="5">
    <source>
        <dbReference type="ARBA" id="ARBA00023077"/>
    </source>
</evidence>
<evidence type="ECO:0000256" key="4">
    <source>
        <dbReference type="ARBA" id="ARBA00022692"/>
    </source>
</evidence>